<sequence>MDFIDLKPIDLQHTPLGTHIKNPNRHEWQLDWERLAWLIHDNQDVIAMVQAGLAEDWLNTHGTIWDDKWGYYRYPNDYREFDDTVFWAASTWETPAILVTFHNELAKSFACYKHGADPDFHYLGRDHD</sequence>
<evidence type="ECO:0000313" key="2">
    <source>
        <dbReference type="Proteomes" id="UP001596171"/>
    </source>
</evidence>
<reference evidence="2" key="1">
    <citation type="journal article" date="2019" name="Int. J. Syst. Evol. Microbiol.">
        <title>The Global Catalogue of Microorganisms (GCM) 10K type strain sequencing project: providing services to taxonomists for standard genome sequencing and annotation.</title>
        <authorList>
            <consortium name="The Broad Institute Genomics Platform"/>
            <consortium name="The Broad Institute Genome Sequencing Center for Infectious Disease"/>
            <person name="Wu L."/>
            <person name="Ma J."/>
        </authorList>
    </citation>
    <scope>NUCLEOTIDE SEQUENCE [LARGE SCALE GENOMIC DNA]</scope>
    <source>
        <strain evidence="2">CCM 8930</strain>
    </source>
</reference>
<proteinExistence type="predicted"/>
<accession>A0ABW1SM68</accession>
<evidence type="ECO:0000313" key="1">
    <source>
        <dbReference type="EMBL" id="MFC6202339.1"/>
    </source>
</evidence>
<dbReference type="Proteomes" id="UP001596171">
    <property type="component" value="Unassembled WGS sequence"/>
</dbReference>
<comment type="caution">
    <text evidence="1">The sequence shown here is derived from an EMBL/GenBank/DDBJ whole genome shotgun (WGS) entry which is preliminary data.</text>
</comment>
<gene>
    <name evidence="1" type="ORF">ACFP1L_10695</name>
</gene>
<organism evidence="1 2">
    <name type="scientific">Lactiplantibacillus nangangensis</name>
    <dbReference type="NCBI Taxonomy" id="2559917"/>
    <lineage>
        <taxon>Bacteria</taxon>
        <taxon>Bacillati</taxon>
        <taxon>Bacillota</taxon>
        <taxon>Bacilli</taxon>
        <taxon>Lactobacillales</taxon>
        <taxon>Lactobacillaceae</taxon>
        <taxon>Lactiplantibacillus</taxon>
    </lineage>
</organism>
<dbReference type="EMBL" id="JBHSSE010000022">
    <property type="protein sequence ID" value="MFC6202339.1"/>
    <property type="molecule type" value="Genomic_DNA"/>
</dbReference>
<dbReference type="RefSeq" id="WP_137616298.1">
    <property type="nucleotide sequence ID" value="NZ_BJDI01000008.1"/>
</dbReference>
<protein>
    <submittedName>
        <fullName evidence="1">Uncharacterized protein</fullName>
    </submittedName>
</protein>
<name>A0ABW1SM68_9LACO</name>
<keyword evidence="2" id="KW-1185">Reference proteome</keyword>